<organism evidence="8 9">
    <name type="scientific">Rhododendron griersonianum</name>
    <dbReference type="NCBI Taxonomy" id="479676"/>
    <lineage>
        <taxon>Eukaryota</taxon>
        <taxon>Viridiplantae</taxon>
        <taxon>Streptophyta</taxon>
        <taxon>Embryophyta</taxon>
        <taxon>Tracheophyta</taxon>
        <taxon>Spermatophyta</taxon>
        <taxon>Magnoliopsida</taxon>
        <taxon>eudicotyledons</taxon>
        <taxon>Gunneridae</taxon>
        <taxon>Pentapetalae</taxon>
        <taxon>asterids</taxon>
        <taxon>Ericales</taxon>
        <taxon>Ericaceae</taxon>
        <taxon>Ericoideae</taxon>
        <taxon>Rhodoreae</taxon>
        <taxon>Rhododendron</taxon>
    </lineage>
</organism>
<evidence type="ECO:0000256" key="6">
    <source>
        <dbReference type="ARBA" id="ARBA00048336"/>
    </source>
</evidence>
<dbReference type="GO" id="GO:0005634">
    <property type="term" value="C:nucleus"/>
    <property type="evidence" value="ECO:0007669"/>
    <property type="project" value="UniProtKB-SubCell"/>
</dbReference>
<dbReference type="Pfam" id="PF03031">
    <property type="entry name" value="NIF"/>
    <property type="match status" value="1"/>
</dbReference>
<evidence type="ECO:0000256" key="5">
    <source>
        <dbReference type="ARBA" id="ARBA00047761"/>
    </source>
</evidence>
<evidence type="ECO:0000313" key="8">
    <source>
        <dbReference type="EMBL" id="KAG5525148.1"/>
    </source>
</evidence>
<protein>
    <recommendedName>
        <fullName evidence="2">protein-serine/threonine phosphatase</fullName>
        <ecNumber evidence="2">3.1.3.16</ecNumber>
    </recommendedName>
</protein>
<dbReference type="InterPro" id="IPR039189">
    <property type="entry name" value="Fcp1"/>
</dbReference>
<dbReference type="InterPro" id="IPR036412">
    <property type="entry name" value="HAD-like_sf"/>
</dbReference>
<dbReference type="PROSITE" id="PS50969">
    <property type="entry name" value="FCP1"/>
    <property type="match status" value="1"/>
</dbReference>
<comment type="catalytic activity">
    <reaction evidence="5">
        <text>O-phospho-L-seryl-[protein] + H2O = L-seryl-[protein] + phosphate</text>
        <dbReference type="Rhea" id="RHEA:20629"/>
        <dbReference type="Rhea" id="RHEA-COMP:9863"/>
        <dbReference type="Rhea" id="RHEA-COMP:11604"/>
        <dbReference type="ChEBI" id="CHEBI:15377"/>
        <dbReference type="ChEBI" id="CHEBI:29999"/>
        <dbReference type="ChEBI" id="CHEBI:43474"/>
        <dbReference type="ChEBI" id="CHEBI:83421"/>
        <dbReference type="EC" id="3.1.3.16"/>
    </reaction>
</comment>
<feature type="domain" description="FCP1 homology" evidence="7">
    <location>
        <begin position="16"/>
        <end position="101"/>
    </location>
</feature>
<dbReference type="PANTHER" id="PTHR23081:SF36">
    <property type="entry name" value="RNA POLYMERASE II SUBUNIT A C-TERMINAL DOMAIN PHOSPHATASE"/>
    <property type="match status" value="1"/>
</dbReference>
<name>A0AAV6IC28_9ERIC</name>
<dbReference type="Proteomes" id="UP000823749">
    <property type="component" value="Chromosome 11"/>
</dbReference>
<dbReference type="PANTHER" id="PTHR23081">
    <property type="entry name" value="RNA POLYMERASE II CTD PHOSPHATASE"/>
    <property type="match status" value="1"/>
</dbReference>
<sequence>MLAEEEIARLRNKESLRDKKLHLVLDLDHTLLNLTLLKDTTPGEDYLLQDISNGRLFRLDSIKMLTKLRPYVRIFLEEASQLFDMYIYTMGERSYALEIAR</sequence>
<evidence type="ECO:0000256" key="1">
    <source>
        <dbReference type="ARBA" id="ARBA00004123"/>
    </source>
</evidence>
<dbReference type="InterPro" id="IPR004274">
    <property type="entry name" value="FCP1_dom"/>
</dbReference>
<accession>A0AAV6IC28</accession>
<evidence type="ECO:0000313" key="9">
    <source>
        <dbReference type="Proteomes" id="UP000823749"/>
    </source>
</evidence>
<keyword evidence="4" id="KW-0539">Nucleus</keyword>
<dbReference type="Gene3D" id="3.40.50.1000">
    <property type="entry name" value="HAD superfamily/HAD-like"/>
    <property type="match status" value="1"/>
</dbReference>
<dbReference type="EC" id="3.1.3.16" evidence="2"/>
<evidence type="ECO:0000256" key="4">
    <source>
        <dbReference type="ARBA" id="ARBA00023242"/>
    </source>
</evidence>
<reference evidence="8" key="1">
    <citation type="submission" date="2020-08" db="EMBL/GenBank/DDBJ databases">
        <title>Plant Genome Project.</title>
        <authorList>
            <person name="Zhang R.-G."/>
        </authorList>
    </citation>
    <scope>NUCLEOTIDE SEQUENCE</scope>
    <source>
        <strain evidence="8">WSP0</strain>
        <tissue evidence="8">Leaf</tissue>
    </source>
</reference>
<proteinExistence type="predicted"/>
<dbReference type="InterPro" id="IPR023214">
    <property type="entry name" value="HAD_sf"/>
</dbReference>
<dbReference type="SUPFAM" id="SSF56784">
    <property type="entry name" value="HAD-like"/>
    <property type="match status" value="1"/>
</dbReference>
<gene>
    <name evidence="8" type="ORF">RHGRI_031729</name>
</gene>
<comment type="subcellular location">
    <subcellularLocation>
        <location evidence="1">Nucleus</location>
    </subcellularLocation>
</comment>
<keyword evidence="3" id="KW-0378">Hydrolase</keyword>
<comment type="catalytic activity">
    <reaction evidence="6">
        <text>O-phospho-L-threonyl-[protein] + H2O = L-threonyl-[protein] + phosphate</text>
        <dbReference type="Rhea" id="RHEA:47004"/>
        <dbReference type="Rhea" id="RHEA-COMP:11060"/>
        <dbReference type="Rhea" id="RHEA-COMP:11605"/>
        <dbReference type="ChEBI" id="CHEBI:15377"/>
        <dbReference type="ChEBI" id="CHEBI:30013"/>
        <dbReference type="ChEBI" id="CHEBI:43474"/>
        <dbReference type="ChEBI" id="CHEBI:61977"/>
        <dbReference type="EC" id="3.1.3.16"/>
    </reaction>
</comment>
<dbReference type="EMBL" id="JACTNZ010000011">
    <property type="protein sequence ID" value="KAG5525148.1"/>
    <property type="molecule type" value="Genomic_DNA"/>
</dbReference>
<dbReference type="AlphaFoldDB" id="A0AAV6IC28"/>
<evidence type="ECO:0000259" key="7">
    <source>
        <dbReference type="PROSITE" id="PS50969"/>
    </source>
</evidence>
<evidence type="ECO:0000256" key="3">
    <source>
        <dbReference type="ARBA" id="ARBA00022801"/>
    </source>
</evidence>
<dbReference type="SMART" id="SM00577">
    <property type="entry name" value="CPDc"/>
    <property type="match status" value="1"/>
</dbReference>
<comment type="caution">
    <text evidence="8">The sequence shown here is derived from an EMBL/GenBank/DDBJ whole genome shotgun (WGS) entry which is preliminary data.</text>
</comment>
<evidence type="ECO:0000256" key="2">
    <source>
        <dbReference type="ARBA" id="ARBA00013081"/>
    </source>
</evidence>
<dbReference type="GO" id="GO:0008420">
    <property type="term" value="F:RNA polymerase II CTD heptapeptide repeat phosphatase activity"/>
    <property type="evidence" value="ECO:0007669"/>
    <property type="project" value="InterPro"/>
</dbReference>
<keyword evidence="9" id="KW-1185">Reference proteome</keyword>